<comment type="subcellular location">
    <subcellularLocation>
        <location evidence="1">Cell outer membrane</location>
    </subcellularLocation>
</comment>
<accession>X1NG69</accession>
<dbReference type="GO" id="GO:0009279">
    <property type="term" value="C:cell outer membrane"/>
    <property type="evidence" value="ECO:0007669"/>
    <property type="project" value="UniProtKB-SubCell"/>
</dbReference>
<keyword evidence="2" id="KW-0813">Transport</keyword>
<keyword evidence="3" id="KW-1134">Transmembrane beta strand</keyword>
<dbReference type="PANTHER" id="PTHR30026">
    <property type="entry name" value="OUTER MEMBRANE PROTEIN TOLC"/>
    <property type="match status" value="1"/>
</dbReference>
<dbReference type="EMBL" id="BARV01027908">
    <property type="protein sequence ID" value="GAI42593.1"/>
    <property type="molecule type" value="Genomic_DNA"/>
</dbReference>
<reference evidence="8" key="1">
    <citation type="journal article" date="2014" name="Front. Microbiol.">
        <title>High frequency of phylogenetically diverse reductive dehalogenase-homologous genes in deep subseafloor sedimentary metagenomes.</title>
        <authorList>
            <person name="Kawai M."/>
            <person name="Futagami T."/>
            <person name="Toyoda A."/>
            <person name="Takaki Y."/>
            <person name="Nishi S."/>
            <person name="Hori S."/>
            <person name="Arai W."/>
            <person name="Tsubouchi T."/>
            <person name="Morono Y."/>
            <person name="Uchiyama I."/>
            <person name="Ito T."/>
            <person name="Fujiyama A."/>
            <person name="Inagaki F."/>
            <person name="Takami H."/>
        </authorList>
    </citation>
    <scope>NUCLEOTIDE SEQUENCE</scope>
    <source>
        <strain evidence="8">Expedition CK06-06</strain>
    </source>
</reference>
<evidence type="ECO:0000256" key="4">
    <source>
        <dbReference type="ARBA" id="ARBA00022692"/>
    </source>
</evidence>
<dbReference type="Pfam" id="PF02321">
    <property type="entry name" value="OEP"/>
    <property type="match status" value="1"/>
</dbReference>
<protein>
    <recommendedName>
        <fullName evidence="9">TolC family protein</fullName>
    </recommendedName>
</protein>
<keyword evidence="6" id="KW-0998">Cell outer membrane</keyword>
<organism evidence="8">
    <name type="scientific">marine sediment metagenome</name>
    <dbReference type="NCBI Taxonomy" id="412755"/>
    <lineage>
        <taxon>unclassified sequences</taxon>
        <taxon>metagenomes</taxon>
        <taxon>ecological metagenomes</taxon>
    </lineage>
</organism>
<evidence type="ECO:0000256" key="3">
    <source>
        <dbReference type="ARBA" id="ARBA00022452"/>
    </source>
</evidence>
<dbReference type="PANTHER" id="PTHR30026:SF20">
    <property type="entry name" value="OUTER MEMBRANE PROTEIN TOLC"/>
    <property type="match status" value="1"/>
</dbReference>
<evidence type="ECO:0000256" key="1">
    <source>
        <dbReference type="ARBA" id="ARBA00004442"/>
    </source>
</evidence>
<dbReference type="SUPFAM" id="SSF56954">
    <property type="entry name" value="Outer membrane efflux proteins (OEP)"/>
    <property type="match status" value="1"/>
</dbReference>
<sequence length="155" mass="18144">AENRPNLDFLANYEYTNPFYNREEWGESWNVILSLNFPLFSGLSNLGRVKQAKAGLEQVKILRSQVEQRIKLEVRKAIFDMEEARERIEAQKENVELARANLRIAEERYRLGLMSEIELRDAQLSLTQAETDYFQALYDYNVASAFLDRAIGKYQ</sequence>
<evidence type="ECO:0000256" key="2">
    <source>
        <dbReference type="ARBA" id="ARBA00022448"/>
    </source>
</evidence>
<evidence type="ECO:0000256" key="6">
    <source>
        <dbReference type="ARBA" id="ARBA00023237"/>
    </source>
</evidence>
<keyword evidence="5" id="KW-0472">Membrane</keyword>
<dbReference type="GO" id="GO:0015288">
    <property type="term" value="F:porin activity"/>
    <property type="evidence" value="ECO:0007669"/>
    <property type="project" value="TreeGrafter"/>
</dbReference>
<evidence type="ECO:0000256" key="5">
    <source>
        <dbReference type="ARBA" id="ARBA00023136"/>
    </source>
</evidence>
<proteinExistence type="predicted"/>
<keyword evidence="7" id="KW-0175">Coiled coil</keyword>
<dbReference type="AlphaFoldDB" id="X1NG69"/>
<evidence type="ECO:0000313" key="8">
    <source>
        <dbReference type="EMBL" id="GAI42593.1"/>
    </source>
</evidence>
<feature type="coiled-coil region" evidence="7">
    <location>
        <begin position="74"/>
        <end position="108"/>
    </location>
</feature>
<dbReference type="Gene3D" id="1.20.1600.10">
    <property type="entry name" value="Outer membrane efflux proteins (OEP)"/>
    <property type="match status" value="1"/>
</dbReference>
<dbReference type="GO" id="GO:1990281">
    <property type="term" value="C:efflux pump complex"/>
    <property type="evidence" value="ECO:0007669"/>
    <property type="project" value="TreeGrafter"/>
</dbReference>
<evidence type="ECO:0008006" key="9">
    <source>
        <dbReference type="Google" id="ProtNLM"/>
    </source>
</evidence>
<dbReference type="InterPro" id="IPR003423">
    <property type="entry name" value="OMP_efflux"/>
</dbReference>
<feature type="non-terminal residue" evidence="8">
    <location>
        <position position="1"/>
    </location>
</feature>
<dbReference type="InterPro" id="IPR051906">
    <property type="entry name" value="TolC-like"/>
</dbReference>
<keyword evidence="4" id="KW-0812">Transmembrane</keyword>
<name>X1NG69_9ZZZZ</name>
<gene>
    <name evidence="8" type="ORF">S06H3_44808</name>
</gene>
<comment type="caution">
    <text evidence="8">The sequence shown here is derived from an EMBL/GenBank/DDBJ whole genome shotgun (WGS) entry which is preliminary data.</text>
</comment>
<dbReference type="GO" id="GO:0015562">
    <property type="term" value="F:efflux transmembrane transporter activity"/>
    <property type="evidence" value="ECO:0007669"/>
    <property type="project" value="InterPro"/>
</dbReference>
<evidence type="ECO:0000256" key="7">
    <source>
        <dbReference type="SAM" id="Coils"/>
    </source>
</evidence>